<keyword evidence="8 14" id="KW-0106">Calcium</keyword>
<dbReference type="GO" id="GO:1990246">
    <property type="term" value="C:uniplex complex"/>
    <property type="evidence" value="ECO:0007669"/>
    <property type="project" value="UniProtKB-UniRule"/>
</dbReference>
<evidence type="ECO:0000256" key="9">
    <source>
        <dbReference type="ARBA" id="ARBA00022946"/>
    </source>
</evidence>
<evidence type="ECO:0000256" key="2">
    <source>
        <dbReference type="ARBA" id="ARBA00008958"/>
    </source>
</evidence>
<evidence type="ECO:0000313" key="16">
    <source>
        <dbReference type="Proteomes" id="UP000267027"/>
    </source>
</evidence>
<dbReference type="InterPro" id="IPR018782">
    <property type="entry name" value="MCU_reg"/>
</dbReference>
<evidence type="ECO:0000256" key="6">
    <source>
        <dbReference type="ARBA" id="ARBA00022692"/>
    </source>
</evidence>
<evidence type="ECO:0000256" key="7">
    <source>
        <dbReference type="ARBA" id="ARBA00022792"/>
    </source>
</evidence>
<dbReference type="Pfam" id="PF10161">
    <property type="entry name" value="DDDD"/>
    <property type="match status" value="1"/>
</dbReference>
<comment type="similarity">
    <text evidence="2 14">Belongs to the SMDT1/EMRE family.</text>
</comment>
<gene>
    <name evidence="15" type="ORF">ACOC_LOCUS13220</name>
</gene>
<keyword evidence="7 14" id="KW-0999">Mitochondrion inner membrane</keyword>
<keyword evidence="6" id="KW-0812">Transmembrane</keyword>
<evidence type="ECO:0000313" key="15">
    <source>
        <dbReference type="EMBL" id="VDM64805.1"/>
    </source>
</evidence>
<organism evidence="17">
    <name type="scientific">Angiostrongylus costaricensis</name>
    <name type="common">Nematode worm</name>
    <dbReference type="NCBI Taxonomy" id="334426"/>
    <lineage>
        <taxon>Eukaryota</taxon>
        <taxon>Metazoa</taxon>
        <taxon>Ecdysozoa</taxon>
        <taxon>Nematoda</taxon>
        <taxon>Chromadorea</taxon>
        <taxon>Rhabditida</taxon>
        <taxon>Rhabditina</taxon>
        <taxon>Rhabditomorpha</taxon>
        <taxon>Strongyloidea</taxon>
        <taxon>Metastrongylidae</taxon>
        <taxon>Angiostrongylus</taxon>
    </lineage>
</organism>
<dbReference type="Proteomes" id="UP000267027">
    <property type="component" value="Unassembled WGS sequence"/>
</dbReference>
<dbReference type="GO" id="GO:0051560">
    <property type="term" value="P:mitochondrial calcium ion homeostasis"/>
    <property type="evidence" value="ECO:0007669"/>
    <property type="project" value="UniProtKB-UniRule"/>
</dbReference>
<accession>A0A0R3Q2C1</accession>
<reference evidence="17" key="1">
    <citation type="submission" date="2017-02" db="UniProtKB">
        <authorList>
            <consortium name="WormBaseParasite"/>
        </authorList>
    </citation>
    <scope>IDENTIFICATION</scope>
</reference>
<keyword evidence="9 14" id="KW-0809">Transit peptide</keyword>
<keyword evidence="5 14" id="KW-0109">Calcium transport</keyword>
<keyword evidence="13" id="KW-0472">Membrane</keyword>
<dbReference type="STRING" id="334426.A0A0R3Q2C1"/>
<keyword evidence="10" id="KW-1133">Transmembrane helix</keyword>
<dbReference type="EMBL" id="UYYA01005638">
    <property type="protein sequence ID" value="VDM64805.1"/>
    <property type="molecule type" value="Genomic_DNA"/>
</dbReference>
<dbReference type="AlphaFoldDB" id="A0A0R3Q2C1"/>
<protein>
    <recommendedName>
        <fullName evidence="3 14">Essential MCU regulator, mitochondrial</fullName>
    </recommendedName>
    <alternativeName>
        <fullName evidence="14">Single-pass membrane protein with aspartate-rich tail 1, mitochondrial</fullName>
    </alternativeName>
</protein>
<evidence type="ECO:0000256" key="12">
    <source>
        <dbReference type="ARBA" id="ARBA00023128"/>
    </source>
</evidence>
<proteinExistence type="inferred from homology"/>
<keyword evidence="16" id="KW-1185">Reference proteome</keyword>
<evidence type="ECO:0000256" key="14">
    <source>
        <dbReference type="RuleBase" id="RU369077"/>
    </source>
</evidence>
<dbReference type="PANTHER" id="PTHR33904">
    <property type="entry name" value="ESSENTIAL MCU REGULATOR, MITOCHONDRIAL"/>
    <property type="match status" value="1"/>
</dbReference>
<evidence type="ECO:0000256" key="10">
    <source>
        <dbReference type="ARBA" id="ARBA00022989"/>
    </source>
</evidence>
<dbReference type="PANTHER" id="PTHR33904:SF1">
    <property type="entry name" value="ESSENTIAL MCU REGULATOR, MITOCHONDRIAL"/>
    <property type="match status" value="1"/>
</dbReference>
<evidence type="ECO:0000256" key="1">
    <source>
        <dbReference type="ARBA" id="ARBA00004434"/>
    </source>
</evidence>
<comment type="subcellular location">
    <subcellularLocation>
        <location evidence="1 14">Mitochondrion inner membrane</location>
        <topology evidence="1 14">Single-pass membrane protein</topology>
    </subcellularLocation>
</comment>
<evidence type="ECO:0000256" key="8">
    <source>
        <dbReference type="ARBA" id="ARBA00022837"/>
    </source>
</evidence>
<evidence type="ECO:0000256" key="4">
    <source>
        <dbReference type="ARBA" id="ARBA00022448"/>
    </source>
</evidence>
<evidence type="ECO:0000256" key="13">
    <source>
        <dbReference type="ARBA" id="ARBA00023136"/>
    </source>
</evidence>
<evidence type="ECO:0000313" key="17">
    <source>
        <dbReference type="WBParaSite" id="ACOC_0001321901-mRNA-1"/>
    </source>
</evidence>
<keyword evidence="11 14" id="KW-0406">Ion transport</keyword>
<dbReference type="WBParaSite" id="ACOC_0001321901-mRNA-1">
    <property type="protein sequence ID" value="ACOC_0001321901-mRNA-1"/>
    <property type="gene ID" value="ACOC_0001321901"/>
</dbReference>
<evidence type="ECO:0000256" key="5">
    <source>
        <dbReference type="ARBA" id="ARBA00022568"/>
    </source>
</evidence>
<dbReference type="OrthoDB" id="10039145at2759"/>
<sequence>MVNALAPGRGNGVFAISSLYFGGFVAHKGASFLEENEIFIPSDDDDDD</sequence>
<evidence type="ECO:0000256" key="11">
    <source>
        <dbReference type="ARBA" id="ARBA00023065"/>
    </source>
</evidence>
<reference evidence="15 16" key="2">
    <citation type="submission" date="2018-11" db="EMBL/GenBank/DDBJ databases">
        <authorList>
            <consortium name="Pathogen Informatics"/>
        </authorList>
    </citation>
    <scope>NUCLEOTIDE SEQUENCE [LARGE SCALE GENOMIC DNA]</scope>
    <source>
        <strain evidence="15 16">Costa Rica</strain>
    </source>
</reference>
<keyword evidence="4 14" id="KW-0813">Transport</keyword>
<name>A0A0R3Q2C1_ANGCS</name>
<dbReference type="GO" id="GO:0036444">
    <property type="term" value="P:calcium import into the mitochondrion"/>
    <property type="evidence" value="ECO:0007669"/>
    <property type="project" value="UniProtKB-UniRule"/>
</dbReference>
<comment type="function">
    <text evidence="14">Essential regulatory subunit of the mitochondrial calcium uniporter complex (uniplex), a complex that mediates calcium uptake into mitochondria.</text>
</comment>
<comment type="subunit">
    <text evidence="14">Component of the uniplex complex. Interacts (via the transmembrane region) with MCU (via the first transmembrane region); the interaction is direct.</text>
</comment>
<keyword evidence="12 14" id="KW-0496">Mitochondrion</keyword>
<evidence type="ECO:0000256" key="3">
    <source>
        <dbReference type="ARBA" id="ARBA00022180"/>
    </source>
</evidence>